<evidence type="ECO:0000313" key="2">
    <source>
        <dbReference type="EMBL" id="PSL06061.1"/>
    </source>
</evidence>
<dbReference type="SUPFAM" id="SSF51182">
    <property type="entry name" value="RmlC-like cupins"/>
    <property type="match status" value="1"/>
</dbReference>
<keyword evidence="3" id="KW-1185">Reference proteome</keyword>
<dbReference type="EMBL" id="PYGE01000003">
    <property type="protein sequence ID" value="PSL06061.1"/>
    <property type="molecule type" value="Genomic_DNA"/>
</dbReference>
<organism evidence="2 3">
    <name type="scientific">Haloactinopolyspora alba</name>
    <dbReference type="NCBI Taxonomy" id="648780"/>
    <lineage>
        <taxon>Bacteria</taxon>
        <taxon>Bacillati</taxon>
        <taxon>Actinomycetota</taxon>
        <taxon>Actinomycetes</taxon>
        <taxon>Jiangellales</taxon>
        <taxon>Jiangellaceae</taxon>
        <taxon>Haloactinopolyspora</taxon>
    </lineage>
</organism>
<dbReference type="InterPro" id="IPR014710">
    <property type="entry name" value="RmlC-like_jellyroll"/>
</dbReference>
<gene>
    <name evidence="2" type="ORF">CLV30_103216</name>
</gene>
<evidence type="ECO:0008006" key="4">
    <source>
        <dbReference type="Google" id="ProtNLM"/>
    </source>
</evidence>
<comment type="caution">
    <text evidence="2">The sequence shown here is derived from an EMBL/GenBank/DDBJ whole genome shotgun (WGS) entry which is preliminary data.</text>
</comment>
<dbReference type="AlphaFoldDB" id="A0A2P8E9A7"/>
<accession>A0A2P8E9A7</accession>
<dbReference type="Proteomes" id="UP000243528">
    <property type="component" value="Unassembled WGS sequence"/>
</dbReference>
<dbReference type="InterPro" id="IPR011051">
    <property type="entry name" value="RmlC_Cupin_sf"/>
</dbReference>
<evidence type="ECO:0000313" key="3">
    <source>
        <dbReference type="Proteomes" id="UP000243528"/>
    </source>
</evidence>
<name>A0A2P8E9A7_9ACTN</name>
<protein>
    <recommendedName>
        <fullName evidence="4">Quercetin dioxygenase-like cupin family protein</fullName>
    </recommendedName>
</protein>
<proteinExistence type="predicted"/>
<feature type="region of interest" description="Disordered" evidence="1">
    <location>
        <begin position="1"/>
        <end position="31"/>
    </location>
</feature>
<evidence type="ECO:0000256" key="1">
    <source>
        <dbReference type="SAM" id="MobiDB-lite"/>
    </source>
</evidence>
<reference evidence="2 3" key="1">
    <citation type="submission" date="2018-03" db="EMBL/GenBank/DDBJ databases">
        <title>Genomic Encyclopedia of Archaeal and Bacterial Type Strains, Phase II (KMG-II): from individual species to whole genera.</title>
        <authorList>
            <person name="Goeker M."/>
        </authorList>
    </citation>
    <scope>NUCLEOTIDE SEQUENCE [LARGE SCALE GENOMIC DNA]</scope>
    <source>
        <strain evidence="2 3">DSM 45211</strain>
    </source>
</reference>
<dbReference type="CDD" id="cd02230">
    <property type="entry name" value="cupin_HP0902-like"/>
    <property type="match status" value="1"/>
</dbReference>
<dbReference type="PANTHER" id="PTHR37694:SF1">
    <property type="entry name" value="SLR8022 PROTEIN"/>
    <property type="match status" value="1"/>
</dbReference>
<dbReference type="PANTHER" id="PTHR37694">
    <property type="entry name" value="SLR8022 PROTEIN"/>
    <property type="match status" value="1"/>
</dbReference>
<feature type="compositionally biased region" description="Polar residues" evidence="1">
    <location>
        <begin position="1"/>
        <end position="26"/>
    </location>
</feature>
<dbReference type="Gene3D" id="2.60.120.10">
    <property type="entry name" value="Jelly Rolls"/>
    <property type="match status" value="1"/>
</dbReference>
<sequence>MTLHTAGTDQLETARQSSAGRSSRTMHSGKHLRQTLIALTEGTKLAEHQSPGDATIMCLRGQVTLHCGTRTVVVTEGHLVDVPAQRHDLVADTEALVLLTVGLG</sequence>